<proteinExistence type="predicted"/>
<dbReference type="InterPro" id="IPR023168">
    <property type="entry name" value="GatB_Yqey_C_2"/>
</dbReference>
<dbReference type="KEGG" id="kmn:HW532_00675"/>
<reference evidence="1 2" key="1">
    <citation type="submission" date="2020-06" db="EMBL/GenBank/DDBJ databases">
        <title>Genome sequence of 2 isolates from Red Sea Mangroves.</title>
        <authorList>
            <person name="Sefrji F."/>
            <person name="Michoud G."/>
            <person name="Merlino G."/>
            <person name="Daffonchio D."/>
        </authorList>
    </citation>
    <scope>NUCLEOTIDE SEQUENCE [LARGE SCALE GENOMIC DNA]</scope>
    <source>
        <strain evidence="1 2">R1DC25</strain>
    </source>
</reference>
<gene>
    <name evidence="1" type="ORF">HW532_00675</name>
</gene>
<dbReference type="AlphaFoldDB" id="A0A7S8HAF7"/>
<dbReference type="EMBL" id="CP058214">
    <property type="protein sequence ID" value="QPC41384.1"/>
    <property type="molecule type" value="Genomic_DNA"/>
</dbReference>
<evidence type="ECO:0000313" key="1">
    <source>
        <dbReference type="EMBL" id="QPC41384.1"/>
    </source>
</evidence>
<dbReference type="Gene3D" id="1.10.10.410">
    <property type="match status" value="1"/>
</dbReference>
<dbReference type="Pfam" id="PF09424">
    <property type="entry name" value="YqeY"/>
    <property type="match status" value="1"/>
</dbReference>
<dbReference type="Gene3D" id="1.10.1510.10">
    <property type="entry name" value="Uncharacterised protein YqeY/AIM41 PF09424, N-terminal domain"/>
    <property type="match status" value="1"/>
</dbReference>
<accession>A0A7S8HAF7</accession>
<dbReference type="SUPFAM" id="SSF89095">
    <property type="entry name" value="GatB/YqeY motif"/>
    <property type="match status" value="1"/>
</dbReference>
<dbReference type="GO" id="GO:0016884">
    <property type="term" value="F:carbon-nitrogen ligase activity, with glutamine as amido-N-donor"/>
    <property type="evidence" value="ECO:0007669"/>
    <property type="project" value="InterPro"/>
</dbReference>
<sequence length="154" mass="17323">MNQSLREQVNDALKTAVKAQDRIRVSTLRLINAAIKDRDIQNRTAGRVKGVSDDEVLDILVKMVKQRRESVQIYEEAGRIELAEREQREIDVIQEFLPRQLGEEEARAAVKAVIGELDAEGLKDMGRVMGALKERYAGQMDFARASAMAKELLG</sequence>
<name>A0A7S8HAF7_9HYPH</name>
<dbReference type="InterPro" id="IPR042184">
    <property type="entry name" value="YqeY/Aim41_N"/>
</dbReference>
<keyword evidence="2" id="KW-1185">Reference proteome</keyword>
<evidence type="ECO:0000313" key="2">
    <source>
        <dbReference type="Proteomes" id="UP000593594"/>
    </source>
</evidence>
<dbReference type="InterPro" id="IPR019004">
    <property type="entry name" value="YqeY/Aim41"/>
</dbReference>
<dbReference type="RefSeq" id="WP_213162602.1">
    <property type="nucleotide sequence ID" value="NZ_CP058214.1"/>
</dbReference>
<dbReference type="Proteomes" id="UP000593594">
    <property type="component" value="Chromosome"/>
</dbReference>
<dbReference type="PANTHER" id="PTHR28055">
    <property type="entry name" value="ALTERED INHERITANCE OF MITOCHONDRIA PROTEIN 41, MITOCHONDRIAL"/>
    <property type="match status" value="1"/>
</dbReference>
<dbReference type="PANTHER" id="PTHR28055:SF1">
    <property type="entry name" value="ALTERED INHERITANCE OF MITOCHONDRIA PROTEIN 41, MITOCHONDRIAL"/>
    <property type="match status" value="1"/>
</dbReference>
<organism evidence="1 2">
    <name type="scientific">Kaustia mangrovi</name>
    <dbReference type="NCBI Taxonomy" id="2593653"/>
    <lineage>
        <taxon>Bacteria</taxon>
        <taxon>Pseudomonadati</taxon>
        <taxon>Pseudomonadota</taxon>
        <taxon>Alphaproteobacteria</taxon>
        <taxon>Hyphomicrobiales</taxon>
        <taxon>Parvibaculaceae</taxon>
        <taxon>Kaustia</taxon>
    </lineage>
</organism>
<dbReference type="InterPro" id="IPR003789">
    <property type="entry name" value="Asn/Gln_tRNA_amidoTrase-B-like"/>
</dbReference>
<protein>
    <submittedName>
        <fullName evidence="1">GatB/YqeY domain-containing protein</fullName>
    </submittedName>
</protein>